<dbReference type="InterPro" id="IPR011330">
    <property type="entry name" value="Glyco_hydro/deAcase_b/a-brl"/>
</dbReference>
<feature type="chain" id="PRO_5012237493" description="NodB homology domain-containing protein" evidence="1">
    <location>
        <begin position="18"/>
        <end position="180"/>
    </location>
</feature>
<dbReference type="Proteomes" id="UP000193642">
    <property type="component" value="Unassembled WGS sequence"/>
</dbReference>
<dbReference type="GO" id="GO:0005975">
    <property type="term" value="P:carbohydrate metabolic process"/>
    <property type="evidence" value="ECO:0007669"/>
    <property type="project" value="InterPro"/>
</dbReference>
<organism evidence="2 3">
    <name type="scientific">Rhizoclosmatium globosum</name>
    <dbReference type="NCBI Taxonomy" id="329046"/>
    <lineage>
        <taxon>Eukaryota</taxon>
        <taxon>Fungi</taxon>
        <taxon>Fungi incertae sedis</taxon>
        <taxon>Chytridiomycota</taxon>
        <taxon>Chytridiomycota incertae sedis</taxon>
        <taxon>Chytridiomycetes</taxon>
        <taxon>Chytridiales</taxon>
        <taxon>Chytriomycetaceae</taxon>
        <taxon>Rhizoclosmatium</taxon>
    </lineage>
</organism>
<name>A0A1Y2C9L5_9FUNG</name>
<gene>
    <name evidence="2" type="ORF">BCR33DRAFT_247019</name>
</gene>
<evidence type="ECO:0000313" key="3">
    <source>
        <dbReference type="Proteomes" id="UP000193642"/>
    </source>
</evidence>
<accession>A0A1Y2C9L5</accession>
<proteinExistence type="predicted"/>
<dbReference type="SUPFAM" id="SSF88713">
    <property type="entry name" value="Glycoside hydrolase/deacetylase"/>
    <property type="match status" value="1"/>
</dbReference>
<sequence>MLSSIASIAVLALSAFAAPLSTRDYTIPTDCQSSGQASIVFQGLDSDTLAQLNSHNLVATFFVSADWIASNTQLAKTVQAQGHNFGLAVDGIDSFVDKSTPNTDYPVRQDVAGPYFNDALSKWSNAYGSPPTVVVFTGASLAELTARTCFLKCMVLWSSLLRGLGTLQFLLRLVRTTERF</sequence>
<keyword evidence="1" id="KW-0732">Signal</keyword>
<keyword evidence="3" id="KW-1185">Reference proteome</keyword>
<protein>
    <recommendedName>
        <fullName evidence="4">NodB homology domain-containing protein</fullName>
    </recommendedName>
</protein>
<comment type="caution">
    <text evidence="2">The sequence shown here is derived from an EMBL/GenBank/DDBJ whole genome shotgun (WGS) entry which is preliminary data.</text>
</comment>
<evidence type="ECO:0008006" key="4">
    <source>
        <dbReference type="Google" id="ProtNLM"/>
    </source>
</evidence>
<evidence type="ECO:0000313" key="2">
    <source>
        <dbReference type="EMBL" id="ORY43728.1"/>
    </source>
</evidence>
<dbReference type="AlphaFoldDB" id="A0A1Y2C9L5"/>
<dbReference type="EMBL" id="MCGO01000024">
    <property type="protein sequence ID" value="ORY43728.1"/>
    <property type="molecule type" value="Genomic_DNA"/>
</dbReference>
<reference evidence="2 3" key="1">
    <citation type="submission" date="2016-07" db="EMBL/GenBank/DDBJ databases">
        <title>Pervasive Adenine N6-methylation of Active Genes in Fungi.</title>
        <authorList>
            <consortium name="DOE Joint Genome Institute"/>
            <person name="Mondo S.J."/>
            <person name="Dannebaum R.O."/>
            <person name="Kuo R.C."/>
            <person name="Labutti K."/>
            <person name="Haridas S."/>
            <person name="Kuo A."/>
            <person name="Salamov A."/>
            <person name="Ahrendt S.R."/>
            <person name="Lipzen A."/>
            <person name="Sullivan W."/>
            <person name="Andreopoulos W.B."/>
            <person name="Clum A."/>
            <person name="Lindquist E."/>
            <person name="Daum C."/>
            <person name="Ramamoorthy G.K."/>
            <person name="Gryganskyi A."/>
            <person name="Culley D."/>
            <person name="Magnuson J.K."/>
            <person name="James T.Y."/>
            <person name="O'Malley M.A."/>
            <person name="Stajich J.E."/>
            <person name="Spatafora J.W."/>
            <person name="Visel A."/>
            <person name="Grigoriev I.V."/>
        </authorList>
    </citation>
    <scope>NUCLEOTIDE SEQUENCE [LARGE SCALE GENOMIC DNA]</scope>
    <source>
        <strain evidence="2 3">JEL800</strain>
    </source>
</reference>
<dbReference type="OrthoDB" id="2154843at2759"/>
<dbReference type="Gene3D" id="3.20.20.370">
    <property type="entry name" value="Glycoside hydrolase/deacetylase"/>
    <property type="match status" value="1"/>
</dbReference>
<feature type="signal peptide" evidence="1">
    <location>
        <begin position="1"/>
        <end position="17"/>
    </location>
</feature>
<evidence type="ECO:0000256" key="1">
    <source>
        <dbReference type="SAM" id="SignalP"/>
    </source>
</evidence>